<evidence type="ECO:0000313" key="1">
    <source>
        <dbReference type="EMBL" id="WWX25646.1"/>
    </source>
</evidence>
<organism evidence="1 2">
    <name type="scientific">Candidatus Dehalogenimonas loeffleri</name>
    <dbReference type="NCBI Taxonomy" id="3127115"/>
    <lineage>
        <taxon>Bacteria</taxon>
        <taxon>Bacillati</taxon>
        <taxon>Chloroflexota</taxon>
        <taxon>Dehalococcoidia</taxon>
        <taxon>Dehalococcoidales</taxon>
        <taxon>Dehalococcoidaceae</taxon>
        <taxon>Dehalogenimonas</taxon>
    </lineage>
</organism>
<protein>
    <submittedName>
        <fullName evidence="1">Uncharacterized protein</fullName>
    </submittedName>
</protein>
<sequence length="91" mass="10236">MNKNTEEIAESLRTIGHAHHRAFIMVNGADPDWARWYAAKLEPELNGKLAVSLSVEELAGLLPLLEKERTLRSPQSDWAQFYAEAIVKSFG</sequence>
<reference evidence="1 2" key="1">
    <citation type="submission" date="2024-03" db="EMBL/GenBank/DDBJ databases">
        <title>A Dehalogenimonas Isolated from Estuarine Sediments Dihaloeliminates Chlorinated Alkanes.</title>
        <authorList>
            <person name="Yang Y."/>
            <person name="Wang H."/>
        </authorList>
    </citation>
    <scope>NUCLEOTIDE SEQUENCE [LARGE SCALE GENOMIC DNA]</scope>
    <source>
        <strain evidence="1 2">W</strain>
    </source>
</reference>
<gene>
    <name evidence="1" type="ORF">V8247_01355</name>
</gene>
<name>A0ABZ2J420_9CHLR</name>
<evidence type="ECO:0000313" key="2">
    <source>
        <dbReference type="Proteomes" id="UP001375370"/>
    </source>
</evidence>
<accession>A0ABZ2J420</accession>
<keyword evidence="2" id="KW-1185">Reference proteome</keyword>
<dbReference type="Proteomes" id="UP001375370">
    <property type="component" value="Chromosome"/>
</dbReference>
<proteinExistence type="predicted"/>
<dbReference type="EMBL" id="CP146612">
    <property type="protein sequence ID" value="WWX25646.1"/>
    <property type="molecule type" value="Genomic_DNA"/>
</dbReference>
<dbReference type="RefSeq" id="WP_338738011.1">
    <property type="nucleotide sequence ID" value="NZ_CP146612.1"/>
</dbReference>